<dbReference type="PROSITE" id="PS50294">
    <property type="entry name" value="WD_REPEATS_REGION"/>
    <property type="match status" value="2"/>
</dbReference>
<dbReference type="SMART" id="SM00320">
    <property type="entry name" value="WD40"/>
    <property type="match status" value="5"/>
</dbReference>
<dbReference type="InterPro" id="IPR015943">
    <property type="entry name" value="WD40/YVTN_repeat-like_dom_sf"/>
</dbReference>
<dbReference type="GO" id="GO:0043161">
    <property type="term" value="P:proteasome-mediated ubiquitin-dependent protein catabolic process"/>
    <property type="evidence" value="ECO:0007669"/>
    <property type="project" value="TreeGrafter"/>
</dbReference>
<dbReference type="EMBL" id="GECU01019507">
    <property type="protein sequence ID" value="JAS88199.1"/>
    <property type="molecule type" value="Transcribed_RNA"/>
</dbReference>
<keyword evidence="3" id="KW-0227">DNA damage</keyword>
<name>A0A1B6IMR3_9HEMI</name>
<protein>
    <submittedName>
        <fullName evidence="7">Uncharacterized protein</fullName>
    </submittedName>
</protein>
<dbReference type="InterPro" id="IPR042238">
    <property type="entry name" value="Rad28/ERCC8/Ckn1/ATCSA-1"/>
</dbReference>
<keyword evidence="2" id="KW-0677">Repeat</keyword>
<evidence type="ECO:0000313" key="7">
    <source>
        <dbReference type="EMBL" id="JAS88199.1"/>
    </source>
</evidence>
<dbReference type="InterPro" id="IPR020472">
    <property type="entry name" value="WD40_PAC1"/>
</dbReference>
<organism evidence="7">
    <name type="scientific">Homalodisca liturata</name>
    <dbReference type="NCBI Taxonomy" id="320908"/>
    <lineage>
        <taxon>Eukaryota</taxon>
        <taxon>Metazoa</taxon>
        <taxon>Ecdysozoa</taxon>
        <taxon>Arthropoda</taxon>
        <taxon>Hexapoda</taxon>
        <taxon>Insecta</taxon>
        <taxon>Pterygota</taxon>
        <taxon>Neoptera</taxon>
        <taxon>Paraneoptera</taxon>
        <taxon>Hemiptera</taxon>
        <taxon>Auchenorrhyncha</taxon>
        <taxon>Membracoidea</taxon>
        <taxon>Cicadellidae</taxon>
        <taxon>Cicadellinae</taxon>
        <taxon>Proconiini</taxon>
        <taxon>Homalodisca</taxon>
    </lineage>
</organism>
<dbReference type="GO" id="GO:0000209">
    <property type="term" value="P:protein polyubiquitination"/>
    <property type="evidence" value="ECO:0007669"/>
    <property type="project" value="TreeGrafter"/>
</dbReference>
<dbReference type="InterPro" id="IPR019775">
    <property type="entry name" value="WD40_repeat_CS"/>
</dbReference>
<dbReference type="PANTHER" id="PTHR46202">
    <property type="entry name" value="DNA EXCISION REPAIR PROTEIN ERCC-8"/>
    <property type="match status" value="1"/>
</dbReference>
<evidence type="ECO:0000256" key="6">
    <source>
        <dbReference type="SAM" id="MobiDB-lite"/>
    </source>
</evidence>
<feature type="region of interest" description="Disordered" evidence="6">
    <location>
        <begin position="367"/>
        <end position="393"/>
    </location>
</feature>
<evidence type="ECO:0000256" key="3">
    <source>
        <dbReference type="ARBA" id="ARBA00022763"/>
    </source>
</evidence>
<dbReference type="GO" id="GO:0031464">
    <property type="term" value="C:Cul4A-RING E3 ubiquitin ligase complex"/>
    <property type="evidence" value="ECO:0007669"/>
    <property type="project" value="TreeGrafter"/>
</dbReference>
<proteinExistence type="predicted"/>
<keyword evidence="4" id="KW-0234">DNA repair</keyword>
<dbReference type="GO" id="GO:0006283">
    <property type="term" value="P:transcription-coupled nucleotide-excision repair"/>
    <property type="evidence" value="ECO:0007669"/>
    <property type="project" value="InterPro"/>
</dbReference>
<dbReference type="PANTHER" id="PTHR46202:SF1">
    <property type="entry name" value="DNA EXCISION REPAIR PROTEIN ERCC-8"/>
    <property type="match status" value="1"/>
</dbReference>
<dbReference type="PRINTS" id="PR00320">
    <property type="entry name" value="GPROTEINBRPT"/>
</dbReference>
<dbReference type="PROSITE" id="PS50082">
    <property type="entry name" value="WD_REPEATS_2"/>
    <property type="match status" value="2"/>
</dbReference>
<evidence type="ECO:0000256" key="5">
    <source>
        <dbReference type="PROSITE-ProRule" id="PRU00221"/>
    </source>
</evidence>
<feature type="repeat" description="WD" evidence="5">
    <location>
        <begin position="244"/>
        <end position="276"/>
    </location>
</feature>
<feature type="compositionally biased region" description="Basic and acidic residues" evidence="6">
    <location>
        <begin position="376"/>
        <end position="387"/>
    </location>
</feature>
<feature type="repeat" description="WD" evidence="5">
    <location>
        <begin position="185"/>
        <end position="221"/>
    </location>
</feature>
<evidence type="ECO:0000256" key="1">
    <source>
        <dbReference type="ARBA" id="ARBA00022574"/>
    </source>
</evidence>
<dbReference type="InterPro" id="IPR001680">
    <property type="entry name" value="WD40_rpt"/>
</dbReference>
<dbReference type="CDD" id="cd00200">
    <property type="entry name" value="WD40"/>
    <property type="match status" value="1"/>
</dbReference>
<dbReference type="AlphaFoldDB" id="A0A1B6IMR3"/>
<dbReference type="Gene3D" id="2.130.10.10">
    <property type="entry name" value="YVTN repeat-like/Quinoprotein amine dehydrogenase"/>
    <property type="match status" value="1"/>
</dbReference>
<dbReference type="InterPro" id="IPR036322">
    <property type="entry name" value="WD40_repeat_dom_sf"/>
</dbReference>
<gene>
    <name evidence="7" type="ORF">g.6817</name>
</gene>
<dbReference type="GO" id="GO:0000109">
    <property type="term" value="C:nucleotide-excision repair complex"/>
    <property type="evidence" value="ECO:0007669"/>
    <property type="project" value="TreeGrafter"/>
</dbReference>
<dbReference type="PROSITE" id="PS00678">
    <property type="entry name" value="WD_REPEATS_1"/>
    <property type="match status" value="1"/>
</dbReference>
<evidence type="ECO:0000256" key="2">
    <source>
        <dbReference type="ARBA" id="ARBA00022737"/>
    </source>
</evidence>
<evidence type="ECO:0000256" key="4">
    <source>
        <dbReference type="ARBA" id="ARBA00023204"/>
    </source>
</evidence>
<dbReference type="SUPFAM" id="SSF50978">
    <property type="entry name" value="WD40 repeat-like"/>
    <property type="match status" value="1"/>
</dbReference>
<dbReference type="Pfam" id="PF00400">
    <property type="entry name" value="WD40"/>
    <property type="match status" value="5"/>
</dbReference>
<sequence length="393" mass="44869">MSLIHYVLGREVGQNSFQQVKQQLLLKHCREFSLYNNIDFEMSHSSAVNCLDVDITGRYILSGAKNGAILVHDLYNFNGHTSYRCKTVSTIGAEHSGSIPNKSIETVQWYPFDTGLFTTSGMDHMLRLWDTNGMCTFEKFEFNSKIYHHHISPVKSGTTPLIAVATSSNHVYLADMRSGQKTHELRGHKGSVMSCAWSPVRSYYLASGSSDSSIYLWDIRSARGHLGVLDLNNTSQPNMRQKPLQAHNGFVNGVTFTPDGNFLMSVGTDNTIRCWDFYQQKHKEIVYGNVRIRLNKSLKFDVFGYGKFNVCIIPSDNKIVIYEVETGKRLNKLTGHYHFVNACLLQRDRLELYSAGEDQNILFWTPFKEPESEDPEREKKIKFKEDNWSDDEG</sequence>
<accession>A0A1B6IMR3</accession>
<reference evidence="7" key="1">
    <citation type="submission" date="2015-11" db="EMBL/GenBank/DDBJ databases">
        <title>De novo transcriptome assembly of four potential Pierce s Disease insect vectors from Arizona vineyards.</title>
        <authorList>
            <person name="Tassone E.E."/>
        </authorList>
    </citation>
    <scope>NUCLEOTIDE SEQUENCE</scope>
</reference>
<keyword evidence="1 5" id="KW-0853">WD repeat</keyword>